<evidence type="ECO:0000313" key="3">
    <source>
        <dbReference type="EMBL" id="QDU73579.1"/>
    </source>
</evidence>
<dbReference type="InterPro" id="IPR006311">
    <property type="entry name" value="TAT_signal"/>
</dbReference>
<dbReference type="Pfam" id="PF01261">
    <property type="entry name" value="AP_endonuc_2"/>
    <property type="match status" value="1"/>
</dbReference>
<dbReference type="OrthoDB" id="260215at2"/>
<feature type="chain" id="PRO_5022110223" evidence="1">
    <location>
        <begin position="30"/>
        <end position="312"/>
    </location>
</feature>
<feature type="domain" description="Xylose isomerase-like TIM barrel" evidence="2">
    <location>
        <begin position="67"/>
        <end position="283"/>
    </location>
</feature>
<evidence type="ECO:0000256" key="1">
    <source>
        <dbReference type="SAM" id="SignalP"/>
    </source>
</evidence>
<keyword evidence="3" id="KW-0456">Lyase</keyword>
<dbReference type="Proteomes" id="UP000318626">
    <property type="component" value="Chromosome"/>
</dbReference>
<dbReference type="InterPro" id="IPR013022">
    <property type="entry name" value="Xyl_isomerase-like_TIM-brl"/>
</dbReference>
<dbReference type="PROSITE" id="PS51318">
    <property type="entry name" value="TAT"/>
    <property type="match status" value="1"/>
</dbReference>
<keyword evidence="4" id="KW-1185">Reference proteome</keyword>
<dbReference type="PANTHER" id="PTHR12110">
    <property type="entry name" value="HYDROXYPYRUVATE ISOMERASE"/>
    <property type="match status" value="1"/>
</dbReference>
<name>A0A518C2X5_9BACT</name>
<proteinExistence type="predicted"/>
<dbReference type="SUPFAM" id="SSF51658">
    <property type="entry name" value="Xylose isomerase-like"/>
    <property type="match status" value="1"/>
</dbReference>
<dbReference type="AlphaFoldDB" id="A0A518C2X5"/>
<dbReference type="InterPro" id="IPR036237">
    <property type="entry name" value="Xyl_isomerase-like_sf"/>
</dbReference>
<accession>A0A518C2X5</accession>
<protein>
    <submittedName>
        <fullName evidence="3">Inosose dehydratase</fullName>
        <ecNumber evidence="3">4.2.1.44</ecNumber>
    </submittedName>
</protein>
<keyword evidence="1" id="KW-0732">Signal</keyword>
<dbReference type="EC" id="4.2.1.44" evidence="3"/>
<reference evidence="4" key="1">
    <citation type="submission" date="2019-02" db="EMBL/GenBank/DDBJ databases">
        <title>Deep-cultivation of Planctomycetes and their phenomic and genomic characterization uncovers novel biology.</title>
        <authorList>
            <person name="Wiegand S."/>
            <person name="Jogler M."/>
            <person name="Boedeker C."/>
            <person name="Pinto D."/>
            <person name="Vollmers J."/>
            <person name="Rivas-Marin E."/>
            <person name="Kohn T."/>
            <person name="Peeters S.H."/>
            <person name="Heuer A."/>
            <person name="Rast P."/>
            <person name="Oberbeckmann S."/>
            <person name="Bunk B."/>
            <person name="Jeske O."/>
            <person name="Meyerdierks A."/>
            <person name="Storesund J.E."/>
            <person name="Kallscheuer N."/>
            <person name="Luecker S."/>
            <person name="Lage O.M."/>
            <person name="Pohl T."/>
            <person name="Merkel B.J."/>
            <person name="Hornburger P."/>
            <person name="Mueller R.-W."/>
            <person name="Bruemmer F."/>
            <person name="Labrenz M."/>
            <person name="Spormann A.M."/>
            <person name="Op den Camp H."/>
            <person name="Overmann J."/>
            <person name="Amann R."/>
            <person name="Jetten M.S.M."/>
            <person name="Mascher T."/>
            <person name="Medema M.H."/>
            <person name="Devos D.P."/>
            <person name="Kaster A.-K."/>
            <person name="Ovreas L."/>
            <person name="Rohde M."/>
            <person name="Galperin M.Y."/>
            <person name="Jogler C."/>
        </authorList>
    </citation>
    <scope>NUCLEOTIDE SEQUENCE [LARGE SCALE GENOMIC DNA]</scope>
    <source>
        <strain evidence="4">Pan97</strain>
    </source>
</reference>
<dbReference type="Gene3D" id="3.20.20.150">
    <property type="entry name" value="Divalent-metal-dependent TIM barrel enzymes"/>
    <property type="match status" value="1"/>
</dbReference>
<dbReference type="KEGG" id="bvo:Pan97_05550"/>
<sequence length="312" mass="34140" precursor="true">MLSRRAFTRQAAALAACSPFLATSSLLQAAKAANVPIITQQYPWGTFYRRSNRDAGDLDALLGEVKSCGLVGYEPIAGSPQQIKTIADSAKKHDLQIKSLYVNSTLHDPAQAAASIRAVLDIAAAANEACGTRIIVTNPSPIQWGGSQNKSDEQLRTQAKALDLLGAQLRKQGQQLAYHNHDIELREGARELHHMLASTDPNNVKFCLDAHWVFRGCGNSEVAVFDVARLYKDRIVELHLRQSHDGIWDEAFGAGDIDYDQLAEMLLDLETPPLLVLEQAVEGKSPNTMDAVEAHTVGREYAQKTFAKLIAQ</sequence>
<dbReference type="RefSeq" id="WP_144970522.1">
    <property type="nucleotide sequence ID" value="NZ_CP036289.1"/>
</dbReference>
<gene>
    <name evidence="3" type="primary">iolE_2</name>
    <name evidence="3" type="ORF">Pan97_05550</name>
</gene>
<feature type="signal peptide" evidence="1">
    <location>
        <begin position="1"/>
        <end position="29"/>
    </location>
</feature>
<dbReference type="GO" id="GO:0050114">
    <property type="term" value="F:myo-inosose-2 dehydratase activity"/>
    <property type="evidence" value="ECO:0007669"/>
    <property type="project" value="UniProtKB-EC"/>
</dbReference>
<dbReference type="InterPro" id="IPR050312">
    <property type="entry name" value="IolE/XylAMocC-like"/>
</dbReference>
<evidence type="ECO:0000259" key="2">
    <source>
        <dbReference type="Pfam" id="PF01261"/>
    </source>
</evidence>
<dbReference type="PANTHER" id="PTHR12110:SF41">
    <property type="entry name" value="INOSOSE DEHYDRATASE"/>
    <property type="match status" value="1"/>
</dbReference>
<evidence type="ECO:0000313" key="4">
    <source>
        <dbReference type="Proteomes" id="UP000318626"/>
    </source>
</evidence>
<organism evidence="3 4">
    <name type="scientific">Bremerella volcania</name>
    <dbReference type="NCBI Taxonomy" id="2527984"/>
    <lineage>
        <taxon>Bacteria</taxon>
        <taxon>Pseudomonadati</taxon>
        <taxon>Planctomycetota</taxon>
        <taxon>Planctomycetia</taxon>
        <taxon>Pirellulales</taxon>
        <taxon>Pirellulaceae</taxon>
        <taxon>Bremerella</taxon>
    </lineage>
</organism>
<dbReference type="EMBL" id="CP036289">
    <property type="protein sequence ID" value="QDU73579.1"/>
    <property type="molecule type" value="Genomic_DNA"/>
</dbReference>